<reference evidence="1 2" key="1">
    <citation type="journal article" date="2019" name="Nat. Ecol. Evol.">
        <title>Megaphylogeny resolves global patterns of mushroom evolution.</title>
        <authorList>
            <person name="Varga T."/>
            <person name="Krizsan K."/>
            <person name="Foldi C."/>
            <person name="Dima B."/>
            <person name="Sanchez-Garcia M."/>
            <person name="Sanchez-Ramirez S."/>
            <person name="Szollosi G.J."/>
            <person name="Szarkandi J.G."/>
            <person name="Papp V."/>
            <person name="Albert L."/>
            <person name="Andreopoulos W."/>
            <person name="Angelini C."/>
            <person name="Antonin V."/>
            <person name="Barry K.W."/>
            <person name="Bougher N.L."/>
            <person name="Buchanan P."/>
            <person name="Buyck B."/>
            <person name="Bense V."/>
            <person name="Catcheside P."/>
            <person name="Chovatia M."/>
            <person name="Cooper J."/>
            <person name="Damon W."/>
            <person name="Desjardin D."/>
            <person name="Finy P."/>
            <person name="Geml J."/>
            <person name="Haridas S."/>
            <person name="Hughes K."/>
            <person name="Justo A."/>
            <person name="Karasinski D."/>
            <person name="Kautmanova I."/>
            <person name="Kiss B."/>
            <person name="Kocsube S."/>
            <person name="Kotiranta H."/>
            <person name="LaButti K.M."/>
            <person name="Lechner B.E."/>
            <person name="Liimatainen K."/>
            <person name="Lipzen A."/>
            <person name="Lukacs Z."/>
            <person name="Mihaltcheva S."/>
            <person name="Morgado L.N."/>
            <person name="Niskanen T."/>
            <person name="Noordeloos M.E."/>
            <person name="Ohm R.A."/>
            <person name="Ortiz-Santana B."/>
            <person name="Ovrebo C."/>
            <person name="Racz N."/>
            <person name="Riley R."/>
            <person name="Savchenko A."/>
            <person name="Shiryaev A."/>
            <person name="Soop K."/>
            <person name="Spirin V."/>
            <person name="Szebenyi C."/>
            <person name="Tomsovsky M."/>
            <person name="Tulloss R.E."/>
            <person name="Uehling J."/>
            <person name="Grigoriev I.V."/>
            <person name="Vagvolgyi C."/>
            <person name="Papp T."/>
            <person name="Martin F.M."/>
            <person name="Miettinen O."/>
            <person name="Hibbett D.S."/>
            <person name="Nagy L.G."/>
        </authorList>
    </citation>
    <scope>NUCLEOTIDE SEQUENCE [LARGE SCALE GENOMIC DNA]</scope>
    <source>
        <strain evidence="1 2">FP101781</strain>
    </source>
</reference>
<accession>A0A4Y7SZ98</accession>
<evidence type="ECO:0000313" key="1">
    <source>
        <dbReference type="EMBL" id="TEB27041.1"/>
    </source>
</evidence>
<gene>
    <name evidence="1" type="ORF">FA13DRAFT_1736827</name>
</gene>
<dbReference type="EMBL" id="QPFP01000043">
    <property type="protein sequence ID" value="TEB27041.1"/>
    <property type="molecule type" value="Genomic_DNA"/>
</dbReference>
<organism evidence="1 2">
    <name type="scientific">Coprinellus micaceus</name>
    <name type="common">Glistening ink-cap mushroom</name>
    <name type="synonym">Coprinus micaceus</name>
    <dbReference type="NCBI Taxonomy" id="71717"/>
    <lineage>
        <taxon>Eukaryota</taxon>
        <taxon>Fungi</taxon>
        <taxon>Dikarya</taxon>
        <taxon>Basidiomycota</taxon>
        <taxon>Agaricomycotina</taxon>
        <taxon>Agaricomycetes</taxon>
        <taxon>Agaricomycetidae</taxon>
        <taxon>Agaricales</taxon>
        <taxon>Agaricineae</taxon>
        <taxon>Psathyrellaceae</taxon>
        <taxon>Coprinellus</taxon>
    </lineage>
</organism>
<keyword evidence="2" id="KW-1185">Reference proteome</keyword>
<dbReference type="OrthoDB" id="10581260at2759"/>
<name>A0A4Y7SZ98_COPMI</name>
<dbReference type="Proteomes" id="UP000298030">
    <property type="component" value="Unassembled WGS sequence"/>
</dbReference>
<comment type="caution">
    <text evidence="1">The sequence shown here is derived from an EMBL/GenBank/DDBJ whole genome shotgun (WGS) entry which is preliminary data.</text>
</comment>
<evidence type="ECO:0000313" key="2">
    <source>
        <dbReference type="Proteomes" id="UP000298030"/>
    </source>
</evidence>
<dbReference type="AlphaFoldDB" id="A0A4Y7SZ98"/>
<sequence length="197" mass="22494">MTVHIFLANNRTVSDCLSESERANRTLPSFPHLRYLVIVLNAKDDLSDAACLVPMPTFVPRLLATMISQNSQPCLEVFNFRAYWTVRDDSSGSQHPSHTLLVSSEQGWSSIDSLLSNRRVFPKLRIVRSISTPYPHYTYRHDSLTIQHRAKEQTLAALQETGKVMEVLDVGLDREMDMRMNDLISTMLPEQYIPDIT</sequence>
<proteinExistence type="predicted"/>
<protein>
    <submittedName>
        <fullName evidence="1">Uncharacterized protein</fullName>
    </submittedName>
</protein>